<dbReference type="FunFam" id="1.10.132.20:FF:000001">
    <property type="entry name" value="Ribosome-recycling factor"/>
    <property type="match status" value="1"/>
</dbReference>
<dbReference type="Pfam" id="PF01765">
    <property type="entry name" value="RRF"/>
    <property type="match status" value="1"/>
</dbReference>
<dbReference type="PANTHER" id="PTHR20982:SF3">
    <property type="entry name" value="MITOCHONDRIAL RIBOSOME RECYCLING FACTOR PSEUDO 1"/>
    <property type="match status" value="1"/>
</dbReference>
<evidence type="ECO:0000256" key="3">
    <source>
        <dbReference type="ARBA" id="ARBA00022490"/>
    </source>
</evidence>
<dbReference type="HAMAP" id="MF_00040">
    <property type="entry name" value="RRF"/>
    <property type="match status" value="1"/>
</dbReference>
<comment type="function">
    <text evidence="5 6">Responsible for the release of ribosomes from messenger RNA at the termination of protein biosynthesis. May increase the efficiency of translation by recycling ribosomes from one round of translation to another.</text>
</comment>
<evidence type="ECO:0000256" key="7">
    <source>
        <dbReference type="SAM" id="Coils"/>
    </source>
</evidence>
<name>A0A5C5WQ14_9PLAN</name>
<keyword evidence="10" id="KW-1185">Reference proteome</keyword>
<dbReference type="Proteomes" id="UP000317243">
    <property type="component" value="Unassembled WGS sequence"/>
</dbReference>
<dbReference type="EMBL" id="SIHI01000007">
    <property type="protein sequence ID" value="TWT52219.1"/>
    <property type="molecule type" value="Genomic_DNA"/>
</dbReference>
<evidence type="ECO:0000256" key="2">
    <source>
        <dbReference type="ARBA" id="ARBA00005912"/>
    </source>
</evidence>
<dbReference type="SUPFAM" id="SSF55194">
    <property type="entry name" value="Ribosome recycling factor, RRF"/>
    <property type="match status" value="1"/>
</dbReference>
<gene>
    <name evidence="6 9" type="primary">frr</name>
    <name evidence="9" type="ORF">KOR42_30870</name>
</gene>
<dbReference type="InterPro" id="IPR002661">
    <property type="entry name" value="Ribosome_recyc_fac"/>
</dbReference>
<comment type="subcellular location">
    <subcellularLocation>
        <location evidence="1 6">Cytoplasm</location>
    </subcellularLocation>
</comment>
<sequence length="191" mass="21504">MMVTCMEPDEVLIDAEDRMQKAVDVFKDALQGLRTGRATPGLVDSVRVNYHGSPTPLKQLANISVPEPQQLVIRPFDQSILTEIVKAIQSSDAGMAPNSDGRLIRINVPALSTERRRELVQRVGKFAEDARVSIRNIRRDANKHVEQAEKDKTISEDQMKSAKDEIQELTKKFEGVVNDQAKHKEEEVMNE</sequence>
<comment type="similarity">
    <text evidence="2 6">Belongs to the RRF family.</text>
</comment>
<dbReference type="InterPro" id="IPR036191">
    <property type="entry name" value="RRF_sf"/>
</dbReference>
<evidence type="ECO:0000259" key="8">
    <source>
        <dbReference type="Pfam" id="PF01765"/>
    </source>
</evidence>
<keyword evidence="3 6" id="KW-0963">Cytoplasm</keyword>
<dbReference type="GO" id="GO:0006415">
    <property type="term" value="P:translational termination"/>
    <property type="evidence" value="ECO:0007669"/>
    <property type="project" value="UniProtKB-UniRule"/>
</dbReference>
<feature type="domain" description="Ribosome recycling factor" evidence="8">
    <location>
        <begin position="26"/>
        <end position="189"/>
    </location>
</feature>
<reference evidence="9 10" key="1">
    <citation type="submission" date="2019-02" db="EMBL/GenBank/DDBJ databases">
        <title>Deep-cultivation of Planctomycetes and their phenomic and genomic characterization uncovers novel biology.</title>
        <authorList>
            <person name="Wiegand S."/>
            <person name="Jogler M."/>
            <person name="Boedeker C."/>
            <person name="Pinto D."/>
            <person name="Vollmers J."/>
            <person name="Rivas-Marin E."/>
            <person name="Kohn T."/>
            <person name="Peeters S.H."/>
            <person name="Heuer A."/>
            <person name="Rast P."/>
            <person name="Oberbeckmann S."/>
            <person name="Bunk B."/>
            <person name="Jeske O."/>
            <person name="Meyerdierks A."/>
            <person name="Storesund J.E."/>
            <person name="Kallscheuer N."/>
            <person name="Luecker S."/>
            <person name="Lage O.M."/>
            <person name="Pohl T."/>
            <person name="Merkel B.J."/>
            <person name="Hornburger P."/>
            <person name="Mueller R.-W."/>
            <person name="Bruemmer F."/>
            <person name="Labrenz M."/>
            <person name="Spormann A.M."/>
            <person name="Op Den Camp H."/>
            <person name="Overmann J."/>
            <person name="Amann R."/>
            <person name="Jetten M.S.M."/>
            <person name="Mascher T."/>
            <person name="Medema M.H."/>
            <person name="Devos D.P."/>
            <person name="Kaster A.-K."/>
            <person name="Ovreas L."/>
            <person name="Rohde M."/>
            <person name="Galperin M.Y."/>
            <person name="Jogler C."/>
        </authorList>
    </citation>
    <scope>NUCLEOTIDE SEQUENCE [LARGE SCALE GENOMIC DNA]</scope>
    <source>
        <strain evidence="9 10">KOR42</strain>
    </source>
</reference>
<evidence type="ECO:0000256" key="1">
    <source>
        <dbReference type="ARBA" id="ARBA00004496"/>
    </source>
</evidence>
<proteinExistence type="inferred from homology"/>
<dbReference type="CDD" id="cd00520">
    <property type="entry name" value="RRF"/>
    <property type="match status" value="1"/>
</dbReference>
<accession>A0A5C5WQ14</accession>
<evidence type="ECO:0000313" key="10">
    <source>
        <dbReference type="Proteomes" id="UP000317243"/>
    </source>
</evidence>
<dbReference type="Gene3D" id="1.10.132.20">
    <property type="entry name" value="Ribosome-recycling factor"/>
    <property type="match status" value="1"/>
</dbReference>
<dbReference type="Gene3D" id="3.30.1360.40">
    <property type="match status" value="1"/>
</dbReference>
<dbReference type="GO" id="GO:0005737">
    <property type="term" value="C:cytoplasm"/>
    <property type="evidence" value="ECO:0007669"/>
    <property type="project" value="UniProtKB-SubCell"/>
</dbReference>
<dbReference type="NCBIfam" id="TIGR00496">
    <property type="entry name" value="frr"/>
    <property type="match status" value="1"/>
</dbReference>
<dbReference type="PANTHER" id="PTHR20982">
    <property type="entry name" value="RIBOSOME RECYCLING FACTOR"/>
    <property type="match status" value="1"/>
</dbReference>
<feature type="coiled-coil region" evidence="7">
    <location>
        <begin position="138"/>
        <end position="179"/>
    </location>
</feature>
<organism evidence="9 10">
    <name type="scientific">Thalassoglobus neptunius</name>
    <dbReference type="NCBI Taxonomy" id="1938619"/>
    <lineage>
        <taxon>Bacteria</taxon>
        <taxon>Pseudomonadati</taxon>
        <taxon>Planctomycetota</taxon>
        <taxon>Planctomycetia</taxon>
        <taxon>Planctomycetales</taxon>
        <taxon>Planctomycetaceae</taxon>
        <taxon>Thalassoglobus</taxon>
    </lineage>
</organism>
<comment type="caution">
    <text evidence="9">The sequence shown here is derived from an EMBL/GenBank/DDBJ whole genome shotgun (WGS) entry which is preliminary data.</text>
</comment>
<evidence type="ECO:0000313" key="9">
    <source>
        <dbReference type="EMBL" id="TWT52219.1"/>
    </source>
</evidence>
<evidence type="ECO:0000256" key="5">
    <source>
        <dbReference type="ARBA" id="ARBA00025050"/>
    </source>
</evidence>
<evidence type="ECO:0000256" key="6">
    <source>
        <dbReference type="HAMAP-Rule" id="MF_00040"/>
    </source>
</evidence>
<dbReference type="FunFam" id="3.30.1360.40:FF:000001">
    <property type="entry name" value="Ribosome-recycling factor"/>
    <property type="match status" value="1"/>
</dbReference>
<keyword evidence="7" id="KW-0175">Coiled coil</keyword>
<keyword evidence="4 6" id="KW-0648">Protein biosynthesis</keyword>
<evidence type="ECO:0000256" key="4">
    <source>
        <dbReference type="ARBA" id="ARBA00022917"/>
    </source>
</evidence>
<protein>
    <recommendedName>
        <fullName evidence="6">Ribosome-recycling factor</fullName>
        <shortName evidence="6">RRF</shortName>
    </recommendedName>
    <alternativeName>
        <fullName evidence="6">Ribosome-releasing factor</fullName>
    </alternativeName>
</protein>
<dbReference type="GO" id="GO:0043023">
    <property type="term" value="F:ribosomal large subunit binding"/>
    <property type="evidence" value="ECO:0007669"/>
    <property type="project" value="TreeGrafter"/>
</dbReference>
<dbReference type="AlphaFoldDB" id="A0A5C5WQ14"/>
<dbReference type="InterPro" id="IPR023584">
    <property type="entry name" value="Ribosome_recyc_fac_dom"/>
</dbReference>